<gene>
    <name evidence="1" type="ORF">PAECIP111891_03177</name>
</gene>
<dbReference type="Proteomes" id="UP000838821">
    <property type="component" value="Unassembled WGS sequence"/>
</dbReference>
<accession>A0ABM9CA50</accession>
<evidence type="ECO:0000313" key="2">
    <source>
        <dbReference type="Proteomes" id="UP000838821"/>
    </source>
</evidence>
<evidence type="ECO:0000313" key="1">
    <source>
        <dbReference type="EMBL" id="CAH1208214.1"/>
    </source>
</evidence>
<proteinExistence type="predicted"/>
<dbReference type="EMBL" id="CAKMMW010000008">
    <property type="protein sequence ID" value="CAH1208214.1"/>
    <property type="molecule type" value="Genomic_DNA"/>
</dbReference>
<dbReference type="Pfam" id="PF13814">
    <property type="entry name" value="Replic_Relax"/>
    <property type="match status" value="1"/>
</dbReference>
<organism evidence="1 2">
    <name type="scientific">Paenibacillus allorhizoplanae</name>
    <dbReference type="NCBI Taxonomy" id="2905648"/>
    <lineage>
        <taxon>Bacteria</taxon>
        <taxon>Bacillati</taxon>
        <taxon>Bacillota</taxon>
        <taxon>Bacilli</taxon>
        <taxon>Bacillales</taxon>
        <taxon>Paenibacillaceae</taxon>
        <taxon>Paenibacillus</taxon>
    </lineage>
</organism>
<keyword evidence="2" id="KW-1185">Reference proteome</keyword>
<name>A0ABM9CA50_9BACL</name>
<sequence length="184" mass="22084">MKKLDYLSRGQIQRLHDLGGDRNARRVLNNMSEFIASFRGDTGESNFYLNKTGRERVGSDVVRQKSTQVNHYLMRNDYYIRFKPDDWKNEMKLSVKDVVTVIPDSYFLLQLRRHFLEVDHLQHMVKNRDKIEKYKKLKSTSAVQDKLKYFPKLVWVTMTENRKKQLLDWCEGLETVVYTWDEIK</sequence>
<dbReference type="InterPro" id="IPR025855">
    <property type="entry name" value="Replic_Relax"/>
</dbReference>
<protein>
    <recommendedName>
        <fullName evidence="3">Replication-relaxation</fullName>
    </recommendedName>
</protein>
<reference evidence="1" key="1">
    <citation type="submission" date="2022-01" db="EMBL/GenBank/DDBJ databases">
        <authorList>
            <person name="Criscuolo A."/>
        </authorList>
    </citation>
    <scope>NUCLEOTIDE SEQUENCE</scope>
    <source>
        <strain evidence="1">CIP111891</strain>
    </source>
</reference>
<comment type="caution">
    <text evidence="1">The sequence shown here is derived from an EMBL/GenBank/DDBJ whole genome shotgun (WGS) entry which is preliminary data.</text>
</comment>
<evidence type="ECO:0008006" key="3">
    <source>
        <dbReference type="Google" id="ProtNLM"/>
    </source>
</evidence>
<dbReference type="RefSeq" id="WP_236288556.1">
    <property type="nucleotide sequence ID" value="NZ_CAKMMW010000008.1"/>
</dbReference>